<organism evidence="2 3">
    <name type="scientific">Murimonas intestini</name>
    <dbReference type="NCBI Taxonomy" id="1337051"/>
    <lineage>
        <taxon>Bacteria</taxon>
        <taxon>Bacillati</taxon>
        <taxon>Bacillota</taxon>
        <taxon>Clostridia</taxon>
        <taxon>Lachnospirales</taxon>
        <taxon>Lachnospiraceae</taxon>
        <taxon>Murimonas</taxon>
    </lineage>
</organism>
<dbReference type="RefSeq" id="WP_109748642.1">
    <property type="nucleotide sequence ID" value="NZ_CABJAT010000010.1"/>
</dbReference>
<gene>
    <name evidence="2" type="ORF">C7383_12070</name>
</gene>
<evidence type="ECO:0000256" key="1">
    <source>
        <dbReference type="SAM" id="Phobius"/>
    </source>
</evidence>
<dbReference type="EMBL" id="QGGY01000020">
    <property type="protein sequence ID" value="PWJ72263.1"/>
    <property type="molecule type" value="Genomic_DNA"/>
</dbReference>
<feature type="transmembrane region" description="Helical" evidence="1">
    <location>
        <begin position="264"/>
        <end position="289"/>
    </location>
</feature>
<dbReference type="Proteomes" id="UP000245412">
    <property type="component" value="Unassembled WGS sequence"/>
</dbReference>
<feature type="transmembrane region" description="Helical" evidence="1">
    <location>
        <begin position="674"/>
        <end position="696"/>
    </location>
</feature>
<evidence type="ECO:0000313" key="3">
    <source>
        <dbReference type="Proteomes" id="UP000245412"/>
    </source>
</evidence>
<keyword evidence="3" id="KW-1185">Reference proteome</keyword>
<feature type="transmembrane region" description="Helical" evidence="1">
    <location>
        <begin position="628"/>
        <end position="653"/>
    </location>
</feature>
<dbReference type="AlphaFoldDB" id="A0AB73SY58"/>
<evidence type="ECO:0008006" key="4">
    <source>
        <dbReference type="Google" id="ProtNLM"/>
    </source>
</evidence>
<keyword evidence="1" id="KW-1133">Transmembrane helix</keyword>
<feature type="transmembrane region" description="Helical" evidence="1">
    <location>
        <begin position="339"/>
        <end position="362"/>
    </location>
</feature>
<protein>
    <recommendedName>
        <fullName evidence="4">DUF1430 domain-containing protein</fullName>
    </recommendedName>
</protein>
<evidence type="ECO:0000313" key="2">
    <source>
        <dbReference type="EMBL" id="PWJ72263.1"/>
    </source>
</evidence>
<feature type="transmembrane region" description="Helical" evidence="1">
    <location>
        <begin position="220"/>
        <end position="244"/>
    </location>
</feature>
<feature type="transmembrane region" description="Helical" evidence="1">
    <location>
        <begin position="301"/>
        <end position="324"/>
    </location>
</feature>
<feature type="transmembrane region" description="Helical" evidence="1">
    <location>
        <begin position="7"/>
        <end position="28"/>
    </location>
</feature>
<comment type="caution">
    <text evidence="2">The sequence shown here is derived from an EMBL/GenBank/DDBJ whole genome shotgun (WGS) entry which is preliminary data.</text>
</comment>
<proteinExistence type="predicted"/>
<keyword evidence="1" id="KW-0472">Membrane</keyword>
<sequence>MIGKIRYAGYLFIIIQGVIIALLAVFLLNEQYMSEWQKYPQGSESTVIYLKNVAPEKQKDIQHFLTETADQQKLFISRTDLMLDNNGSIKGYKIGVYGNVENNITDFSFLNCAILNSEKLSTLLNAENPDSTLGVETGSVNSVGDIPHFRFYENVVVKQLGSLFNDSKTVNGQYKIVGLSESEEKESFLHMLSEISGLSESNILETSGGNSSNNLVMRDILLAFFAAQIFLNIVFFLVIAMKNLPKQGKLVLLGWTRTAFAKEILGNFFVFSMLIIPVLVVINGLLGGWGSFSVTLLSRYAAAACINVGLIGAEILISASVILITKPLDAIHGRIPRKVLYGLGIVAYLGVSFGLIFCGAYVDQPMKMISRNASLSQRWETVSQYQLLSEISIGEEAESFSGNSKELDQNLYDWYSSIAEKSGVYLIQTEYYNEDILKMWNSNQTYKAIPSDPFWLFTISPNYLETLGIQVDESALARAKEGARLYLIPAGMNEEEKEQVSKWVQEKDTKSISDGDIQTAFTQQPSFLFIEYESKEKLFTWTTDDKNSTEVNSPVIYIATPQNMKYTETESLKATGFNGYIKFADKQSAMASTAPSILSAYHLTDNSLIFTDVQNYIDGLQKELGTTLLWFGIIFLMLLLILLGLLLTLAMVFRIANQEKINVKKFLGFSFMQLYGKPMLMLIVWCVIELIAMLIIRSKFGLLLILAVSLIQVFIFIKFMARNELKNIITAFKGE</sequence>
<name>A0AB73SY58_9FIRM</name>
<reference evidence="2 3" key="1">
    <citation type="submission" date="2018-05" db="EMBL/GenBank/DDBJ databases">
        <authorList>
            <person name="Goeker M."/>
            <person name="Huntemann M."/>
            <person name="Clum A."/>
            <person name="Pillay M."/>
            <person name="Palaniappan K."/>
            <person name="Varghese N."/>
            <person name="Mikhailova N."/>
            <person name="Stamatis D."/>
            <person name="Reddy T."/>
            <person name="Daum C."/>
            <person name="Shapiro N."/>
            <person name="Ivanova N."/>
            <person name="Kyrpides N."/>
            <person name="Woyke T."/>
        </authorList>
    </citation>
    <scope>NUCLEOTIDE SEQUENCE [LARGE SCALE GENOMIC DNA]</scope>
    <source>
        <strain evidence="2 3">DSM 26524</strain>
    </source>
</reference>
<accession>A0AB73SY58</accession>
<feature type="transmembrane region" description="Helical" evidence="1">
    <location>
        <begin position="702"/>
        <end position="721"/>
    </location>
</feature>
<keyword evidence="1" id="KW-0812">Transmembrane</keyword>